<dbReference type="Proteomes" id="UP000019753">
    <property type="component" value="Unassembled WGS sequence"/>
</dbReference>
<protein>
    <submittedName>
        <fullName evidence="2">Peptidoglycan-binding protein</fullName>
    </submittedName>
</protein>
<dbReference type="CDD" id="cd00118">
    <property type="entry name" value="LysM"/>
    <property type="match status" value="1"/>
</dbReference>
<accession>A0A021VSP9</accession>
<name>A0A021VSP9_9CELL</name>
<proteinExistence type="predicted"/>
<organism evidence="2 3">
    <name type="scientific">Actinotalea ferrariae CF5-4</name>
    <dbReference type="NCBI Taxonomy" id="948458"/>
    <lineage>
        <taxon>Bacteria</taxon>
        <taxon>Bacillati</taxon>
        <taxon>Actinomycetota</taxon>
        <taxon>Actinomycetes</taxon>
        <taxon>Micrococcales</taxon>
        <taxon>Cellulomonadaceae</taxon>
        <taxon>Actinotalea</taxon>
    </lineage>
</organism>
<dbReference type="Pfam" id="PF01476">
    <property type="entry name" value="LysM"/>
    <property type="match status" value="1"/>
</dbReference>
<dbReference type="AlphaFoldDB" id="A0A021VSP9"/>
<dbReference type="InterPro" id="IPR036779">
    <property type="entry name" value="LysM_dom_sf"/>
</dbReference>
<sequence length="100" mass="10037">MPERQVLRLTRRGRAAAVLLAGGIVLGGVLSAQSAAAGGPQGAVPVSAHVVRPGDTVWEIATSVAAPGEDVRDVVARIVELNGLEAGGLQVGERLVVPVG</sequence>
<dbReference type="OrthoDB" id="5084290at2"/>
<dbReference type="SUPFAM" id="SSF54106">
    <property type="entry name" value="LysM domain"/>
    <property type="match status" value="1"/>
</dbReference>
<dbReference type="PROSITE" id="PS51782">
    <property type="entry name" value="LYSM"/>
    <property type="match status" value="1"/>
</dbReference>
<feature type="domain" description="LysM" evidence="1">
    <location>
        <begin position="47"/>
        <end position="97"/>
    </location>
</feature>
<dbReference type="Gene3D" id="3.10.350.10">
    <property type="entry name" value="LysM domain"/>
    <property type="match status" value="1"/>
</dbReference>
<comment type="caution">
    <text evidence="2">The sequence shown here is derived from an EMBL/GenBank/DDBJ whole genome shotgun (WGS) entry which is preliminary data.</text>
</comment>
<keyword evidence="3" id="KW-1185">Reference proteome</keyword>
<dbReference type="InterPro" id="IPR018392">
    <property type="entry name" value="LysM"/>
</dbReference>
<dbReference type="EMBL" id="AXCW01000042">
    <property type="protein sequence ID" value="EYR64186.1"/>
    <property type="molecule type" value="Genomic_DNA"/>
</dbReference>
<evidence type="ECO:0000313" key="3">
    <source>
        <dbReference type="Proteomes" id="UP000019753"/>
    </source>
</evidence>
<gene>
    <name evidence="2" type="ORF">N866_14405</name>
</gene>
<reference evidence="2 3" key="1">
    <citation type="submission" date="2014-01" db="EMBL/GenBank/DDBJ databases">
        <title>Actinotalea ferrariae CF5-4.</title>
        <authorList>
            <person name="Chen F."/>
            <person name="Li Y."/>
            <person name="Wang G."/>
        </authorList>
    </citation>
    <scope>NUCLEOTIDE SEQUENCE [LARGE SCALE GENOMIC DNA]</scope>
    <source>
        <strain evidence="2 3">CF5-4</strain>
    </source>
</reference>
<evidence type="ECO:0000313" key="2">
    <source>
        <dbReference type="EMBL" id="EYR64186.1"/>
    </source>
</evidence>
<dbReference type="SMART" id="SM00257">
    <property type="entry name" value="LysM"/>
    <property type="match status" value="1"/>
</dbReference>
<evidence type="ECO:0000259" key="1">
    <source>
        <dbReference type="PROSITE" id="PS51782"/>
    </source>
</evidence>